<dbReference type="InterPro" id="IPR050266">
    <property type="entry name" value="AB_hydrolase_sf"/>
</dbReference>
<dbReference type="InterPro" id="IPR000639">
    <property type="entry name" value="Epox_hydrolase-like"/>
</dbReference>
<dbReference type="PRINTS" id="PR00111">
    <property type="entry name" value="ABHYDROLASE"/>
</dbReference>
<comment type="caution">
    <text evidence="2">The sequence shown here is derived from an EMBL/GenBank/DDBJ whole genome shotgun (WGS) entry which is preliminary data.</text>
</comment>
<gene>
    <name evidence="2" type="ORF">HCU74_08955</name>
</gene>
<dbReference type="Pfam" id="PF00561">
    <property type="entry name" value="Abhydrolase_1"/>
    <property type="match status" value="1"/>
</dbReference>
<dbReference type="Proteomes" id="UP000765845">
    <property type="component" value="Unassembled WGS sequence"/>
</dbReference>
<dbReference type="RefSeq" id="WP_168450103.1">
    <property type="nucleotide sequence ID" value="NZ_JAAWWK010000003.1"/>
</dbReference>
<proteinExistence type="predicted"/>
<dbReference type="InterPro" id="IPR029058">
    <property type="entry name" value="AB_hydrolase_fold"/>
</dbReference>
<reference evidence="2 3" key="1">
    <citation type="submission" date="2020-04" db="EMBL/GenBank/DDBJ databases">
        <authorList>
            <person name="Yoon J."/>
        </authorList>
    </citation>
    <scope>NUCLEOTIDE SEQUENCE [LARGE SCALE GENOMIC DNA]</scope>
    <source>
        <strain evidence="2 3">KMU-166</strain>
    </source>
</reference>
<feature type="domain" description="AB hydrolase-1" evidence="1">
    <location>
        <begin position="31"/>
        <end position="278"/>
    </location>
</feature>
<organism evidence="2 3">
    <name type="scientific">Spongiibacter thalassae</name>
    <dbReference type="NCBI Taxonomy" id="2721624"/>
    <lineage>
        <taxon>Bacteria</taxon>
        <taxon>Pseudomonadati</taxon>
        <taxon>Pseudomonadota</taxon>
        <taxon>Gammaproteobacteria</taxon>
        <taxon>Cellvibrionales</taxon>
        <taxon>Spongiibacteraceae</taxon>
        <taxon>Spongiibacter</taxon>
    </lineage>
</organism>
<evidence type="ECO:0000259" key="1">
    <source>
        <dbReference type="Pfam" id="PF00561"/>
    </source>
</evidence>
<accession>A0ABX1GEC4</accession>
<protein>
    <submittedName>
        <fullName evidence="2">Alpha/beta hydrolase</fullName>
    </submittedName>
</protein>
<dbReference type="Gene3D" id="3.40.50.1820">
    <property type="entry name" value="alpha/beta hydrolase"/>
    <property type="match status" value="1"/>
</dbReference>
<dbReference type="PANTHER" id="PTHR43798:SF33">
    <property type="entry name" value="HYDROLASE, PUTATIVE (AFU_ORTHOLOGUE AFUA_2G14860)-RELATED"/>
    <property type="match status" value="1"/>
</dbReference>
<dbReference type="GO" id="GO:0016787">
    <property type="term" value="F:hydrolase activity"/>
    <property type="evidence" value="ECO:0007669"/>
    <property type="project" value="UniProtKB-KW"/>
</dbReference>
<keyword evidence="2" id="KW-0378">Hydrolase</keyword>
<dbReference type="PRINTS" id="PR00412">
    <property type="entry name" value="EPOXHYDRLASE"/>
</dbReference>
<dbReference type="SUPFAM" id="SSF53474">
    <property type="entry name" value="alpha/beta-Hydrolases"/>
    <property type="match status" value="1"/>
</dbReference>
<dbReference type="EMBL" id="JAAWWK010000003">
    <property type="protein sequence ID" value="NKI17545.1"/>
    <property type="molecule type" value="Genomic_DNA"/>
</dbReference>
<sequence length="293" mass="33627">MASELIGPSSHIYISQRLRMHYVDWGNAGAPPLVLIHGGQDHCRNWDWIANELRHDWHIIAPDLRGHGDSAWSPDGHYSIEAYVCDIAQLINQKNLAPATIIGHSMGGAISSRYASIFPENVKKLVSIEGIMPNIDDIADIDQSSYRQKMREWVDARHAMSSRVPRRYAKLEDAFQRMRDENPHLTIEQARHLTCHGASQNEDGTYSWKFDNYTRKHNRIEISENELREVLSNIECPTMLAWGTETFVEDPEKSGRLAYFQNAILKRYPGASHWLHHDQLDNFLADVKAFIND</sequence>
<evidence type="ECO:0000313" key="3">
    <source>
        <dbReference type="Proteomes" id="UP000765845"/>
    </source>
</evidence>
<dbReference type="PANTHER" id="PTHR43798">
    <property type="entry name" value="MONOACYLGLYCEROL LIPASE"/>
    <property type="match status" value="1"/>
</dbReference>
<keyword evidence="3" id="KW-1185">Reference proteome</keyword>
<name>A0ABX1GEC4_9GAMM</name>
<dbReference type="InterPro" id="IPR000073">
    <property type="entry name" value="AB_hydrolase_1"/>
</dbReference>
<evidence type="ECO:0000313" key="2">
    <source>
        <dbReference type="EMBL" id="NKI17545.1"/>
    </source>
</evidence>